<dbReference type="Pfam" id="PF16013">
    <property type="entry name" value="DUF4781"/>
    <property type="match status" value="1"/>
</dbReference>
<dbReference type="RefSeq" id="XP_017772410.1">
    <property type="nucleotide sequence ID" value="XM_017916921.1"/>
</dbReference>
<evidence type="ECO:0000256" key="1">
    <source>
        <dbReference type="SAM" id="MobiDB-lite"/>
    </source>
</evidence>
<evidence type="ECO:0000313" key="3">
    <source>
        <dbReference type="Proteomes" id="UP000695000"/>
    </source>
</evidence>
<sequence>MAVGVAAGVGGLVALIPAVVVAAPILVPISIVSGTAVSVYTLFRSGHSLYDRLTHEQTMSVMDSEARGAYLNIAAGALGFAGSGARFALTSFISRGGTVGFAIRGAVDGLTGANVLMSGAAISNSTYEVYNQWQSNNEIGYLTWIQLSSSILFFGHSVYNLQSAGTIITETQQQTLEDISTSLRSNRHRKTFNKITKETVAIHGDQQGKGKVITYIKNLGSSRDDVLANLTKNNKMLNQKGIRYFVDQGNVQFNNIKVDISSLGKGPRHQQSANRVNLSMNGDCISISASQKYCVIALNLFETIPKVYQIIQEADSMKTAFRSLFGLFSNYVVEKLIILVPSMLGLTWLNLSLLQLYPKAQLPYKVLKLIIGFFSKMAEDRMKAEGIDSLHWGYKLTQYIERAITIATLRMVDIIRELAEYINNYIFDTILSLAYNISSDRLATESQQSTATESQQSTVNRLKCTGK</sequence>
<accession>A0ABM1MCW0</accession>
<dbReference type="PANTHER" id="PTHR21115:SF0">
    <property type="entry name" value="GH06117P-RELATED"/>
    <property type="match status" value="1"/>
</dbReference>
<keyword evidence="3" id="KW-1185">Reference proteome</keyword>
<reference evidence="4" key="1">
    <citation type="submission" date="2025-08" db="UniProtKB">
        <authorList>
            <consortium name="RefSeq"/>
        </authorList>
    </citation>
    <scope>IDENTIFICATION</scope>
    <source>
        <tissue evidence="4">Whole Larva</tissue>
    </source>
</reference>
<evidence type="ECO:0000259" key="2">
    <source>
        <dbReference type="Pfam" id="PF16013"/>
    </source>
</evidence>
<dbReference type="Proteomes" id="UP000695000">
    <property type="component" value="Unplaced"/>
</dbReference>
<feature type="domain" description="DUF4781" evidence="2">
    <location>
        <begin position="3"/>
        <end position="215"/>
    </location>
</feature>
<proteinExistence type="predicted"/>
<feature type="compositionally biased region" description="Low complexity" evidence="1">
    <location>
        <begin position="446"/>
        <end position="458"/>
    </location>
</feature>
<protein>
    <submittedName>
        <fullName evidence="4">Uncharacterized protein LOC108559587</fullName>
    </submittedName>
</protein>
<dbReference type="InterPro" id="IPR031962">
    <property type="entry name" value="DUF4781"/>
</dbReference>
<gene>
    <name evidence="4" type="primary">LOC108559587</name>
</gene>
<evidence type="ECO:0000313" key="4">
    <source>
        <dbReference type="RefSeq" id="XP_017772410.1"/>
    </source>
</evidence>
<feature type="region of interest" description="Disordered" evidence="1">
    <location>
        <begin position="446"/>
        <end position="467"/>
    </location>
</feature>
<dbReference type="PANTHER" id="PTHR21115">
    <property type="entry name" value="GH06117P-RELATED"/>
    <property type="match status" value="1"/>
</dbReference>
<name>A0ABM1MCW0_NICVS</name>
<dbReference type="GeneID" id="108559587"/>
<organism evidence="3 4">
    <name type="scientific">Nicrophorus vespilloides</name>
    <name type="common">Boreal carrion beetle</name>
    <dbReference type="NCBI Taxonomy" id="110193"/>
    <lineage>
        <taxon>Eukaryota</taxon>
        <taxon>Metazoa</taxon>
        <taxon>Ecdysozoa</taxon>
        <taxon>Arthropoda</taxon>
        <taxon>Hexapoda</taxon>
        <taxon>Insecta</taxon>
        <taxon>Pterygota</taxon>
        <taxon>Neoptera</taxon>
        <taxon>Endopterygota</taxon>
        <taxon>Coleoptera</taxon>
        <taxon>Polyphaga</taxon>
        <taxon>Staphyliniformia</taxon>
        <taxon>Silphidae</taxon>
        <taxon>Nicrophorinae</taxon>
        <taxon>Nicrophorus</taxon>
    </lineage>
</organism>